<evidence type="ECO:0000313" key="3">
    <source>
        <dbReference type="EMBL" id="RHH41314.1"/>
    </source>
</evidence>
<comment type="caution">
    <text evidence="3">The sequence shown here is derived from an EMBL/GenBank/DDBJ whole genome shotgun (WGS) entry which is preliminary data.</text>
</comment>
<dbReference type="Proteomes" id="UP000283329">
    <property type="component" value="Unassembled WGS sequence"/>
</dbReference>
<protein>
    <recommendedName>
        <fullName evidence="2">Acyltransferase 3 domain-containing protein</fullName>
    </recommendedName>
</protein>
<evidence type="ECO:0000256" key="1">
    <source>
        <dbReference type="SAM" id="Phobius"/>
    </source>
</evidence>
<reference evidence="3 4" key="1">
    <citation type="submission" date="2018-08" db="EMBL/GenBank/DDBJ databases">
        <title>A genome reference for cultivated species of the human gut microbiota.</title>
        <authorList>
            <person name="Zou Y."/>
            <person name="Xue W."/>
            <person name="Luo G."/>
        </authorList>
    </citation>
    <scope>NUCLEOTIDE SEQUENCE [LARGE SCALE GENOMIC DNA]</scope>
    <source>
        <strain evidence="3 4">AM17-48</strain>
    </source>
</reference>
<name>A0A414WTP3_BACOV</name>
<proteinExistence type="predicted"/>
<dbReference type="InterPro" id="IPR052734">
    <property type="entry name" value="Nod_factor_acetyltransferase"/>
</dbReference>
<dbReference type="AlphaFoldDB" id="A0A414WTP3"/>
<keyword evidence="1" id="KW-0812">Transmembrane</keyword>
<accession>A0A414WTP3</accession>
<dbReference type="GO" id="GO:0016747">
    <property type="term" value="F:acyltransferase activity, transferring groups other than amino-acyl groups"/>
    <property type="evidence" value="ECO:0007669"/>
    <property type="project" value="InterPro"/>
</dbReference>
<dbReference type="PANTHER" id="PTHR37312:SF1">
    <property type="entry name" value="MEMBRANE-BOUND ACYLTRANSFERASE YKRP-RELATED"/>
    <property type="match status" value="1"/>
</dbReference>
<dbReference type="PANTHER" id="PTHR37312">
    <property type="entry name" value="MEMBRANE-BOUND ACYLTRANSFERASE YKRP-RELATED"/>
    <property type="match status" value="1"/>
</dbReference>
<dbReference type="InterPro" id="IPR002656">
    <property type="entry name" value="Acyl_transf_3_dom"/>
</dbReference>
<feature type="transmembrane region" description="Helical" evidence="1">
    <location>
        <begin position="37"/>
        <end position="55"/>
    </location>
</feature>
<dbReference type="EMBL" id="QRJR01000028">
    <property type="protein sequence ID" value="RHH41314.1"/>
    <property type="molecule type" value="Genomic_DNA"/>
</dbReference>
<dbReference type="Pfam" id="PF01757">
    <property type="entry name" value="Acyl_transf_3"/>
    <property type="match status" value="1"/>
</dbReference>
<organism evidence="3 4">
    <name type="scientific">Bacteroides ovatus</name>
    <dbReference type="NCBI Taxonomy" id="28116"/>
    <lineage>
        <taxon>Bacteria</taxon>
        <taxon>Pseudomonadati</taxon>
        <taxon>Bacteroidota</taxon>
        <taxon>Bacteroidia</taxon>
        <taxon>Bacteroidales</taxon>
        <taxon>Bacteroidaceae</taxon>
        <taxon>Bacteroides</taxon>
    </lineage>
</organism>
<keyword evidence="1" id="KW-1133">Transmembrane helix</keyword>
<evidence type="ECO:0000259" key="2">
    <source>
        <dbReference type="Pfam" id="PF01757"/>
    </source>
</evidence>
<sequence length="142" mass="16889">MSNIQDNYIDLVRFIGIFLVIWEHLNPFQDDNYIIKKAIYTFHMPLFFILSGFLTKDTLMDKSKTNVSFTFLSNEVNKLVISYLLYNIIALYRVGNIVRTLVVFPQSNTQHGSLMPYLKRELQIILFRRKRSRFYGLFVFKS</sequence>
<gene>
    <name evidence="3" type="ORF">DW206_20840</name>
</gene>
<feature type="domain" description="Acyltransferase 3" evidence="2">
    <location>
        <begin position="7"/>
        <end position="90"/>
    </location>
</feature>
<keyword evidence="1" id="KW-0472">Membrane</keyword>
<evidence type="ECO:0000313" key="4">
    <source>
        <dbReference type="Proteomes" id="UP000283329"/>
    </source>
</evidence>
<dbReference type="RefSeq" id="WP_118299678.1">
    <property type="nucleotide sequence ID" value="NZ_QRJR01000028.1"/>
</dbReference>